<dbReference type="SUPFAM" id="SSF46785">
    <property type="entry name" value="Winged helix' DNA-binding domain"/>
    <property type="match status" value="1"/>
</dbReference>
<dbReference type="Pfam" id="PF13545">
    <property type="entry name" value="HTH_Crp_2"/>
    <property type="match status" value="1"/>
</dbReference>
<dbReference type="GO" id="GO:0005829">
    <property type="term" value="C:cytosol"/>
    <property type="evidence" value="ECO:0007669"/>
    <property type="project" value="TreeGrafter"/>
</dbReference>
<dbReference type="Proteomes" id="UP000556201">
    <property type="component" value="Unassembled WGS sequence"/>
</dbReference>
<evidence type="ECO:0000259" key="5">
    <source>
        <dbReference type="SMART" id="SM00419"/>
    </source>
</evidence>
<evidence type="ECO:0000259" key="4">
    <source>
        <dbReference type="SMART" id="SM00100"/>
    </source>
</evidence>
<keyword evidence="1" id="KW-0805">Transcription regulation</keyword>
<dbReference type="Gene3D" id="2.60.120.10">
    <property type="entry name" value="Jelly Rolls"/>
    <property type="match status" value="1"/>
</dbReference>
<sequence>MRELMNRLSPGNRLIQGLNPDDRDALLAIATPVDFAPGQVFCEPDDAIEHLHFIDSGFCSSVAVLEDGRTVETVMIGREGVLGVVASAVPHHAHTRSVAQVAGTARRVDAAKFRALSAQRPGVRDAVADYMARLQGELEQSAACNALHHAGQRFAKWLLRCHDRVEGDTLNLTQEYLASMLGSQRTTVNEAAQGLQKAGAIAYSRGRITVLDRAALERAACECYRRGGDRQP</sequence>
<dbReference type="PANTHER" id="PTHR24567:SF74">
    <property type="entry name" value="HTH-TYPE TRANSCRIPTIONAL REGULATOR ARCR"/>
    <property type="match status" value="1"/>
</dbReference>
<organism evidence="6 7">
    <name type="scientific">Brevundimonas vesicularis</name>
    <name type="common">Pseudomonas vesicularis</name>
    <dbReference type="NCBI Taxonomy" id="41276"/>
    <lineage>
        <taxon>Bacteria</taxon>
        <taxon>Pseudomonadati</taxon>
        <taxon>Pseudomonadota</taxon>
        <taxon>Alphaproteobacteria</taxon>
        <taxon>Caulobacterales</taxon>
        <taxon>Caulobacteraceae</taxon>
        <taxon>Brevundimonas</taxon>
    </lineage>
</organism>
<dbReference type="SMART" id="SM00419">
    <property type="entry name" value="HTH_CRP"/>
    <property type="match status" value="1"/>
</dbReference>
<evidence type="ECO:0000313" key="7">
    <source>
        <dbReference type="Proteomes" id="UP000556201"/>
    </source>
</evidence>
<dbReference type="InterPro" id="IPR050397">
    <property type="entry name" value="Env_Response_Regulators"/>
</dbReference>
<dbReference type="CDD" id="cd00038">
    <property type="entry name" value="CAP_ED"/>
    <property type="match status" value="1"/>
</dbReference>
<keyword evidence="3" id="KW-0804">Transcription</keyword>
<feature type="domain" description="Cyclic nucleotide-binding" evidence="4">
    <location>
        <begin position="14"/>
        <end position="132"/>
    </location>
</feature>
<name>A0A7W9FUZ2_BREVE</name>
<dbReference type="InterPro" id="IPR014710">
    <property type="entry name" value="RmlC-like_jellyroll"/>
</dbReference>
<dbReference type="SUPFAM" id="SSF51206">
    <property type="entry name" value="cAMP-binding domain-like"/>
    <property type="match status" value="1"/>
</dbReference>
<dbReference type="GO" id="GO:0003700">
    <property type="term" value="F:DNA-binding transcription factor activity"/>
    <property type="evidence" value="ECO:0007669"/>
    <property type="project" value="TreeGrafter"/>
</dbReference>
<dbReference type="RefSeq" id="WP_184279474.1">
    <property type="nucleotide sequence ID" value="NZ_JACHLJ010000002.1"/>
</dbReference>
<gene>
    <name evidence="6" type="ORF">HNP47_002073</name>
</gene>
<dbReference type="SMART" id="SM00100">
    <property type="entry name" value="cNMP"/>
    <property type="match status" value="1"/>
</dbReference>
<evidence type="ECO:0000313" key="6">
    <source>
        <dbReference type="EMBL" id="MBB5772069.1"/>
    </source>
</evidence>
<dbReference type="InterPro" id="IPR012318">
    <property type="entry name" value="HTH_CRP"/>
</dbReference>
<dbReference type="InterPro" id="IPR036390">
    <property type="entry name" value="WH_DNA-bd_sf"/>
</dbReference>
<dbReference type="Pfam" id="PF00027">
    <property type="entry name" value="cNMP_binding"/>
    <property type="match status" value="1"/>
</dbReference>
<dbReference type="Gene3D" id="1.10.10.10">
    <property type="entry name" value="Winged helix-like DNA-binding domain superfamily/Winged helix DNA-binding domain"/>
    <property type="match status" value="1"/>
</dbReference>
<keyword evidence="2" id="KW-0238">DNA-binding</keyword>
<protein>
    <submittedName>
        <fullName evidence="6">CRP-like cAMP-binding protein</fullName>
    </submittedName>
</protein>
<evidence type="ECO:0000256" key="3">
    <source>
        <dbReference type="ARBA" id="ARBA00023163"/>
    </source>
</evidence>
<dbReference type="InterPro" id="IPR036388">
    <property type="entry name" value="WH-like_DNA-bd_sf"/>
</dbReference>
<comment type="caution">
    <text evidence="6">The sequence shown here is derived from an EMBL/GenBank/DDBJ whole genome shotgun (WGS) entry which is preliminary data.</text>
</comment>
<dbReference type="GO" id="GO:0003677">
    <property type="term" value="F:DNA binding"/>
    <property type="evidence" value="ECO:0007669"/>
    <property type="project" value="UniProtKB-KW"/>
</dbReference>
<dbReference type="PANTHER" id="PTHR24567">
    <property type="entry name" value="CRP FAMILY TRANSCRIPTIONAL REGULATORY PROTEIN"/>
    <property type="match status" value="1"/>
</dbReference>
<feature type="domain" description="HTH crp-type" evidence="5">
    <location>
        <begin position="166"/>
        <end position="212"/>
    </location>
</feature>
<dbReference type="AlphaFoldDB" id="A0A7W9FUZ2"/>
<dbReference type="InterPro" id="IPR000595">
    <property type="entry name" value="cNMP-bd_dom"/>
</dbReference>
<accession>A0A7W9FUZ2</accession>
<dbReference type="InterPro" id="IPR018490">
    <property type="entry name" value="cNMP-bd_dom_sf"/>
</dbReference>
<dbReference type="EMBL" id="JACHLJ010000002">
    <property type="protein sequence ID" value="MBB5772069.1"/>
    <property type="molecule type" value="Genomic_DNA"/>
</dbReference>
<evidence type="ECO:0000256" key="1">
    <source>
        <dbReference type="ARBA" id="ARBA00023015"/>
    </source>
</evidence>
<proteinExistence type="predicted"/>
<reference evidence="6 7" key="1">
    <citation type="submission" date="2020-08" db="EMBL/GenBank/DDBJ databases">
        <title>Functional genomics of gut bacteria from endangered species of beetles.</title>
        <authorList>
            <person name="Carlos-Shanley C."/>
        </authorList>
    </citation>
    <scope>NUCLEOTIDE SEQUENCE [LARGE SCALE GENOMIC DNA]</scope>
    <source>
        <strain evidence="6 7">S00192</strain>
    </source>
</reference>
<evidence type="ECO:0000256" key="2">
    <source>
        <dbReference type="ARBA" id="ARBA00023125"/>
    </source>
</evidence>